<dbReference type="AlphaFoldDB" id="A0A0E9QTE9"/>
<accession>A0A0E9QTE9</accession>
<protein>
    <submittedName>
        <fullName evidence="1">Uncharacterized protein</fullName>
    </submittedName>
</protein>
<reference evidence="1" key="1">
    <citation type="submission" date="2014-11" db="EMBL/GenBank/DDBJ databases">
        <authorList>
            <person name="Amaro Gonzalez C."/>
        </authorList>
    </citation>
    <scope>NUCLEOTIDE SEQUENCE</scope>
</reference>
<name>A0A0E9QTE9_ANGAN</name>
<dbReference type="EMBL" id="GBXM01088463">
    <property type="protein sequence ID" value="JAH20114.1"/>
    <property type="molecule type" value="Transcribed_RNA"/>
</dbReference>
<evidence type="ECO:0000313" key="1">
    <source>
        <dbReference type="EMBL" id="JAH20114.1"/>
    </source>
</evidence>
<proteinExistence type="predicted"/>
<reference evidence="1" key="2">
    <citation type="journal article" date="2015" name="Fish Shellfish Immunol.">
        <title>Early steps in the European eel (Anguilla anguilla)-Vibrio vulnificus interaction in the gills: Role of the RtxA13 toxin.</title>
        <authorList>
            <person name="Callol A."/>
            <person name="Pajuelo D."/>
            <person name="Ebbesson L."/>
            <person name="Teles M."/>
            <person name="MacKenzie S."/>
            <person name="Amaro C."/>
        </authorList>
    </citation>
    <scope>NUCLEOTIDE SEQUENCE</scope>
</reference>
<organism evidence="1">
    <name type="scientific">Anguilla anguilla</name>
    <name type="common">European freshwater eel</name>
    <name type="synonym">Muraena anguilla</name>
    <dbReference type="NCBI Taxonomy" id="7936"/>
    <lineage>
        <taxon>Eukaryota</taxon>
        <taxon>Metazoa</taxon>
        <taxon>Chordata</taxon>
        <taxon>Craniata</taxon>
        <taxon>Vertebrata</taxon>
        <taxon>Euteleostomi</taxon>
        <taxon>Actinopterygii</taxon>
        <taxon>Neopterygii</taxon>
        <taxon>Teleostei</taxon>
        <taxon>Anguilliformes</taxon>
        <taxon>Anguillidae</taxon>
        <taxon>Anguilla</taxon>
    </lineage>
</organism>
<sequence>MCFPFALPGPLVHHIVECEHVWRNKNVILHKRVQRYSQIFMWRQTAKCLGVQRGERIEKGSQLRRCQGRWSQNPKTLWDEACQPGNWATHLIAVTSPFKV</sequence>